<dbReference type="Proteomes" id="UP001168642">
    <property type="component" value="Unassembled WGS sequence"/>
</dbReference>
<reference evidence="1" key="1">
    <citation type="submission" date="2023-07" db="EMBL/GenBank/DDBJ databases">
        <title>Wenyingzhuangia sp. chi5 genome sequencing and assembly.</title>
        <authorList>
            <person name="Park S."/>
        </authorList>
    </citation>
    <scope>NUCLEOTIDE SEQUENCE</scope>
    <source>
        <strain evidence="1">Chi5</strain>
    </source>
</reference>
<organism evidence="1 2">
    <name type="scientific">Wenyingzhuangia gilva</name>
    <dbReference type="NCBI Taxonomy" id="3057677"/>
    <lineage>
        <taxon>Bacteria</taxon>
        <taxon>Pseudomonadati</taxon>
        <taxon>Bacteroidota</taxon>
        <taxon>Flavobacteriia</taxon>
        <taxon>Flavobacteriales</taxon>
        <taxon>Flavobacteriaceae</taxon>
        <taxon>Wenyingzhuangia</taxon>
    </lineage>
</organism>
<keyword evidence="2" id="KW-1185">Reference proteome</keyword>
<name>A0ABT8VSK2_9FLAO</name>
<dbReference type="EMBL" id="JAUMIT010000004">
    <property type="protein sequence ID" value="MDO3694953.1"/>
    <property type="molecule type" value="Genomic_DNA"/>
</dbReference>
<dbReference type="RefSeq" id="WP_302884214.1">
    <property type="nucleotide sequence ID" value="NZ_JAUMIT010000004.1"/>
</dbReference>
<comment type="caution">
    <text evidence="1">The sequence shown here is derived from an EMBL/GenBank/DDBJ whole genome shotgun (WGS) entry which is preliminary data.</text>
</comment>
<gene>
    <name evidence="1" type="ORF">QVZ41_08870</name>
</gene>
<accession>A0ABT8VSK2</accession>
<evidence type="ECO:0000313" key="1">
    <source>
        <dbReference type="EMBL" id="MDO3694953.1"/>
    </source>
</evidence>
<protein>
    <submittedName>
        <fullName evidence="1">Uncharacterized protein</fullName>
    </submittedName>
</protein>
<sequence>MHTEEEIKQLVQKNIHQIKISEFVTEGGWPNIDEVDVAIYSQKEMEGVETIHLQILYTVEKAGCCFIPGGEEQKRLSKIVTISNNQITIV</sequence>
<proteinExistence type="predicted"/>
<evidence type="ECO:0000313" key="2">
    <source>
        <dbReference type="Proteomes" id="UP001168642"/>
    </source>
</evidence>